<keyword evidence="4" id="KW-0349">Heme</keyword>
<evidence type="ECO:0000256" key="7">
    <source>
        <dbReference type="ARBA" id="ARBA00022982"/>
    </source>
</evidence>
<dbReference type="PANTHER" id="PTHR15422">
    <property type="entry name" value="OS05G0565100 PROTEIN"/>
    <property type="match status" value="1"/>
</dbReference>
<comment type="cofactor">
    <cofactor evidence="1">
        <name>heme b</name>
        <dbReference type="ChEBI" id="CHEBI:60344"/>
    </cofactor>
</comment>
<dbReference type="SMART" id="SM00665">
    <property type="entry name" value="B561"/>
    <property type="match status" value="1"/>
</dbReference>
<reference evidence="13 14" key="1">
    <citation type="submission" date="2023-12" db="EMBL/GenBank/DDBJ databases">
        <title>A high-quality genome assembly for Dillenia turbinata (Dilleniales).</title>
        <authorList>
            <person name="Chanderbali A."/>
        </authorList>
    </citation>
    <scope>NUCLEOTIDE SEQUENCE [LARGE SCALE GENOMIC DNA]</scope>
    <source>
        <strain evidence="13">LSX21</strain>
        <tissue evidence="13">Leaf</tissue>
    </source>
</reference>
<evidence type="ECO:0000313" key="13">
    <source>
        <dbReference type="EMBL" id="KAK6918008.1"/>
    </source>
</evidence>
<keyword evidence="8 11" id="KW-1133">Transmembrane helix</keyword>
<organism evidence="13 14">
    <name type="scientific">Dillenia turbinata</name>
    <dbReference type="NCBI Taxonomy" id="194707"/>
    <lineage>
        <taxon>Eukaryota</taxon>
        <taxon>Viridiplantae</taxon>
        <taxon>Streptophyta</taxon>
        <taxon>Embryophyta</taxon>
        <taxon>Tracheophyta</taxon>
        <taxon>Spermatophyta</taxon>
        <taxon>Magnoliopsida</taxon>
        <taxon>eudicotyledons</taxon>
        <taxon>Gunneridae</taxon>
        <taxon>Pentapetalae</taxon>
        <taxon>Dilleniales</taxon>
        <taxon>Dilleniaceae</taxon>
        <taxon>Dillenia</taxon>
    </lineage>
</organism>
<comment type="caution">
    <text evidence="13">The sequence shown here is derived from an EMBL/GenBank/DDBJ whole genome shotgun (WGS) entry which is preliminary data.</text>
</comment>
<comment type="subcellular location">
    <subcellularLocation>
        <location evidence="2">Membrane</location>
        <topology evidence="2">Multi-pass membrane protein</topology>
    </subcellularLocation>
</comment>
<keyword evidence="10 11" id="KW-0472">Membrane</keyword>
<dbReference type="Proteomes" id="UP001370490">
    <property type="component" value="Unassembled WGS sequence"/>
</dbReference>
<gene>
    <name evidence="13" type="ORF">RJ641_016430</name>
</gene>
<dbReference type="GO" id="GO:0046872">
    <property type="term" value="F:metal ion binding"/>
    <property type="evidence" value="ECO:0007669"/>
    <property type="project" value="UniProtKB-KW"/>
</dbReference>
<dbReference type="AlphaFoldDB" id="A0AAN8UJL5"/>
<keyword evidence="9" id="KW-0408">Iron</keyword>
<dbReference type="PANTHER" id="PTHR15422:SF24">
    <property type="entry name" value="DOMON RELATED DOMAIN-CONTAINING PROTEIN"/>
    <property type="match status" value="1"/>
</dbReference>
<name>A0AAN8UJL5_9MAGN</name>
<evidence type="ECO:0000256" key="9">
    <source>
        <dbReference type="ARBA" id="ARBA00023004"/>
    </source>
</evidence>
<dbReference type="GO" id="GO:0020037">
    <property type="term" value="F:heme binding"/>
    <property type="evidence" value="ECO:0007669"/>
    <property type="project" value="TreeGrafter"/>
</dbReference>
<feature type="transmembrane region" description="Helical" evidence="11">
    <location>
        <begin position="52"/>
        <end position="79"/>
    </location>
</feature>
<keyword evidence="5 11" id="KW-0812">Transmembrane</keyword>
<feature type="domain" description="Cytochrome b561" evidence="12">
    <location>
        <begin position="18"/>
        <end position="216"/>
    </location>
</feature>
<dbReference type="EMBL" id="JBAMMX010000022">
    <property type="protein sequence ID" value="KAK6918008.1"/>
    <property type="molecule type" value="Genomic_DNA"/>
</dbReference>
<evidence type="ECO:0000256" key="3">
    <source>
        <dbReference type="ARBA" id="ARBA00022448"/>
    </source>
</evidence>
<evidence type="ECO:0000256" key="11">
    <source>
        <dbReference type="SAM" id="Phobius"/>
    </source>
</evidence>
<evidence type="ECO:0000259" key="12">
    <source>
        <dbReference type="PROSITE" id="PS50939"/>
    </source>
</evidence>
<evidence type="ECO:0000256" key="5">
    <source>
        <dbReference type="ARBA" id="ARBA00022692"/>
    </source>
</evidence>
<evidence type="ECO:0000256" key="2">
    <source>
        <dbReference type="ARBA" id="ARBA00004141"/>
    </source>
</evidence>
<dbReference type="InterPro" id="IPR006593">
    <property type="entry name" value="Cyt_b561/ferric_Rdtase_TM"/>
</dbReference>
<accession>A0AAN8UJL5</accession>
<dbReference type="PROSITE" id="PS50939">
    <property type="entry name" value="CYTOCHROME_B561"/>
    <property type="match status" value="1"/>
</dbReference>
<feature type="transmembrane region" description="Helical" evidence="11">
    <location>
        <begin position="154"/>
        <end position="177"/>
    </location>
</feature>
<dbReference type="CDD" id="cd08760">
    <property type="entry name" value="Cyt_b561_FRRS1_like"/>
    <property type="match status" value="1"/>
</dbReference>
<keyword evidence="3" id="KW-0813">Transport</keyword>
<feature type="transmembrane region" description="Helical" evidence="11">
    <location>
        <begin position="123"/>
        <end position="142"/>
    </location>
</feature>
<evidence type="ECO:0000313" key="14">
    <source>
        <dbReference type="Proteomes" id="UP001370490"/>
    </source>
</evidence>
<evidence type="ECO:0000256" key="8">
    <source>
        <dbReference type="ARBA" id="ARBA00022989"/>
    </source>
</evidence>
<feature type="transmembrane region" description="Helical" evidence="11">
    <location>
        <begin position="189"/>
        <end position="208"/>
    </location>
</feature>
<dbReference type="GO" id="GO:0140575">
    <property type="term" value="F:transmembrane monodehydroascorbate reductase activity"/>
    <property type="evidence" value="ECO:0007669"/>
    <property type="project" value="InterPro"/>
</dbReference>
<keyword evidence="14" id="KW-1185">Reference proteome</keyword>
<dbReference type="Gene3D" id="1.20.120.1770">
    <property type="match status" value="1"/>
</dbReference>
<dbReference type="Pfam" id="PF03188">
    <property type="entry name" value="Cytochrom_B561"/>
    <property type="match status" value="1"/>
</dbReference>
<evidence type="ECO:0000256" key="1">
    <source>
        <dbReference type="ARBA" id="ARBA00001970"/>
    </source>
</evidence>
<dbReference type="GO" id="GO:0016020">
    <property type="term" value="C:membrane"/>
    <property type="evidence" value="ECO:0007669"/>
    <property type="project" value="UniProtKB-SubCell"/>
</dbReference>
<sequence length="245" mass="27985">MRNLHRLLCTTTISPYLIALILLPTANSHGNATISSHTSNKQNSRELSSQLLFEITLHGFLLWASLGFVVPVSVLIIRMSNREQCGRRLKILFYIHILSLVLVTAGAVLSIRSFENSFINYHQRIGLVLYGLVWLQALTGLFRPHRGTNKRSIWLFLHWVLGTAVPLLGIINIYTGLQAYHKKTSRSIRLWNIIFTAEVSFIAFLYLLQDKWEYIQKQGVILGNESIRPTDQDKSLMDNEKEPLA</sequence>
<protein>
    <submittedName>
        <fullName evidence="13">Cytochrome b561/ferric reductase transmembrane</fullName>
    </submittedName>
</protein>
<feature type="transmembrane region" description="Helical" evidence="11">
    <location>
        <begin position="91"/>
        <end position="111"/>
    </location>
</feature>
<evidence type="ECO:0000256" key="6">
    <source>
        <dbReference type="ARBA" id="ARBA00022723"/>
    </source>
</evidence>
<keyword evidence="6" id="KW-0479">Metal-binding</keyword>
<proteinExistence type="predicted"/>
<evidence type="ECO:0000256" key="4">
    <source>
        <dbReference type="ARBA" id="ARBA00022617"/>
    </source>
</evidence>
<keyword evidence="7" id="KW-0249">Electron transport</keyword>
<dbReference type="InterPro" id="IPR045150">
    <property type="entry name" value="CYB561D1/2"/>
</dbReference>
<evidence type="ECO:0000256" key="10">
    <source>
        <dbReference type="ARBA" id="ARBA00023136"/>
    </source>
</evidence>